<dbReference type="AlphaFoldDB" id="A0A2N1UMS4"/>
<proteinExistence type="predicted"/>
<feature type="non-terminal residue" evidence="1">
    <location>
        <position position="1"/>
    </location>
</feature>
<organism evidence="1 2">
    <name type="scientific">Candidatus Kuenenbacteria bacterium HGW-Kuenenbacteria-1</name>
    <dbReference type="NCBI Taxonomy" id="2013812"/>
    <lineage>
        <taxon>Bacteria</taxon>
        <taxon>Candidatus Kueneniibacteriota</taxon>
    </lineage>
</organism>
<accession>A0A2N1UMS4</accession>
<comment type="caution">
    <text evidence="1">The sequence shown here is derived from an EMBL/GenBank/DDBJ whole genome shotgun (WGS) entry which is preliminary data.</text>
</comment>
<gene>
    <name evidence="1" type="ORF">CVV26_03400</name>
</gene>
<evidence type="ECO:0000313" key="2">
    <source>
        <dbReference type="Proteomes" id="UP000233414"/>
    </source>
</evidence>
<dbReference type="EMBL" id="PGYQ01000022">
    <property type="protein sequence ID" value="PKL72004.1"/>
    <property type="molecule type" value="Genomic_DNA"/>
</dbReference>
<evidence type="ECO:0000313" key="1">
    <source>
        <dbReference type="EMBL" id="PKL72004.1"/>
    </source>
</evidence>
<reference evidence="1 2" key="1">
    <citation type="journal article" date="2017" name="ISME J.">
        <title>Potential for microbial H2 and metal transformations associated with novel bacteria and archaea in deep terrestrial subsurface sediments.</title>
        <authorList>
            <person name="Hernsdorf A.W."/>
            <person name="Amano Y."/>
            <person name="Miyakawa K."/>
            <person name="Ise K."/>
            <person name="Suzuki Y."/>
            <person name="Anantharaman K."/>
            <person name="Probst A."/>
            <person name="Burstein D."/>
            <person name="Thomas B.C."/>
            <person name="Banfield J.F."/>
        </authorList>
    </citation>
    <scope>NUCLEOTIDE SEQUENCE [LARGE SCALE GENOMIC DNA]</scope>
    <source>
        <strain evidence="1">HGW-Kuenenbacteria-1</strain>
    </source>
</reference>
<dbReference type="Proteomes" id="UP000233414">
    <property type="component" value="Unassembled WGS sequence"/>
</dbReference>
<name>A0A2N1UMS4_9BACT</name>
<protein>
    <submittedName>
        <fullName evidence="1">Uncharacterized protein</fullName>
    </submittedName>
</protein>
<sequence length="281" mass="32066">ESKTYIEKFRLVANDLTLVEGQGVVTISINVEGIPQLIDEINKFSKEACIFDPNNLISDSDFTNYNSMTVEEIQSFLEQNKSYLANYIIPTEEDVPFCFKGGKDSLKISQKNIGKKVSELIYLEAQEHQINPQVLLVTLQKESSVITLENMPNKWRHTWLLGYGYNESMAACTYSLNKAKSQAELGGVGNQITYAFWQFQQNFIKGIGPQINGITSKVGDKIILSNTNKEPLEVFLSNKATACLYRYTPHVYNGNYNFWKFYQNWFVKNSKIETISVDKIN</sequence>